<dbReference type="Gene3D" id="1.20.120.1240">
    <property type="entry name" value="Dynamin, middle domain"/>
    <property type="match status" value="1"/>
</dbReference>
<dbReference type="Pfam" id="PF00350">
    <property type="entry name" value="Dynamin_N"/>
    <property type="match status" value="1"/>
</dbReference>
<dbReference type="SUPFAM" id="SSF52540">
    <property type="entry name" value="P-loop containing nucleoside triphosphate hydrolases"/>
    <property type="match status" value="1"/>
</dbReference>
<dbReference type="GO" id="GO:0003924">
    <property type="term" value="F:GTPase activity"/>
    <property type="evidence" value="ECO:0007669"/>
    <property type="project" value="InterPro"/>
</dbReference>
<sequence length="699" mass="78767">MTRFTLGSSPEGTNRSISFLQKVAELRAQGVGDHIALPQLVVCGDQSSGKSSVLEGITNIPFPRNEGVCTKFATEITLTHNPDKEKTITATIIPHASRSDDEKARLSSANWALEDFTELPHVISEVGKIMGLRGFGTNEAGPAFSPDVLSIRVSGPTGYHLTVVDLPGLIAVSNAEQTVEDVRLVEKLVDDYIESSRTIIIAIVQAGNDIANQRIIQKAQQVDINGERTVGVITKPDLINEGTEERIAMLSRNEDTTKLKRGFFIVKNPAPKDLKAGNLEPKERCQLETEFFNSPPWSEQLLDPDRVGISNLGKYMQEILDEHIERELPKVHDDIRQLLSDTGGILALMGPERKSVGEMRVYLTEVSLRFRDICNLGLEGGYDKYDDTFFRDDSLRLRAQIHLFNIEFARKMRLDGAKWKQFADFSDEDNLTTKPAAPVVENTDPAAGSSWVLSVYRRTRGRELQGMYNATFLAELFREQSKPWFRIAKSHLETVSKITSTFVQKALEFVINDEQAQKKLHPELQGRLEKSFSEAKAELQRLWSDERRFPMTYNHYYTDNIQKARQNDMKSAIEGTIREAIVVGHSSRNHNIDYNSVIPRLVNMPVVLDMEAQACQEGTTSLKAYYKVAMKTFVDNVCRQVVERHILVDLPDIFTPVNITQFSDTKVVDLVSESIESRNKRQELQDLRTKLQAGLLTLI</sequence>
<evidence type="ECO:0000259" key="3">
    <source>
        <dbReference type="PROSITE" id="PS51388"/>
    </source>
</evidence>
<dbReference type="EMBL" id="KI966371">
    <property type="protein sequence ID" value="EWC48887.1"/>
    <property type="molecule type" value="Genomic_DNA"/>
</dbReference>
<dbReference type="InterPro" id="IPR020850">
    <property type="entry name" value="GED_dom"/>
</dbReference>
<reference evidence="5 6" key="1">
    <citation type="submission" date="2013-05" db="EMBL/GenBank/DDBJ databases">
        <title>Drechslerella stenobrocha genome reveals carnivorous origination and mechanical trapping mechanism of predatory fungi.</title>
        <authorList>
            <person name="Liu X."/>
            <person name="Zhang W."/>
            <person name="Liu K."/>
        </authorList>
    </citation>
    <scope>NUCLEOTIDE SEQUENCE [LARGE SCALE GENOMIC DNA]</scope>
    <source>
        <strain evidence="5 6">248</strain>
    </source>
</reference>
<dbReference type="GO" id="GO:0048312">
    <property type="term" value="P:intracellular distribution of mitochondria"/>
    <property type="evidence" value="ECO:0007669"/>
    <property type="project" value="TreeGrafter"/>
</dbReference>
<name>W7I9W0_9PEZI</name>
<keyword evidence="6" id="KW-1185">Reference proteome</keyword>
<keyword evidence="2" id="KW-0342">GTP-binding</keyword>
<dbReference type="GO" id="GO:0005874">
    <property type="term" value="C:microtubule"/>
    <property type="evidence" value="ECO:0007669"/>
    <property type="project" value="TreeGrafter"/>
</dbReference>
<accession>W7I9W0</accession>
<dbReference type="PROSITE" id="PS51388">
    <property type="entry name" value="GED"/>
    <property type="match status" value="1"/>
</dbReference>
<evidence type="ECO:0008006" key="7">
    <source>
        <dbReference type="Google" id="ProtNLM"/>
    </source>
</evidence>
<organism evidence="5 6">
    <name type="scientific">Drechslerella stenobrocha 248</name>
    <dbReference type="NCBI Taxonomy" id="1043628"/>
    <lineage>
        <taxon>Eukaryota</taxon>
        <taxon>Fungi</taxon>
        <taxon>Dikarya</taxon>
        <taxon>Ascomycota</taxon>
        <taxon>Pezizomycotina</taxon>
        <taxon>Orbiliomycetes</taxon>
        <taxon>Orbiliales</taxon>
        <taxon>Orbiliaceae</taxon>
        <taxon>Drechslerella</taxon>
    </lineage>
</organism>
<dbReference type="GO" id="GO:0016020">
    <property type="term" value="C:membrane"/>
    <property type="evidence" value="ECO:0007669"/>
    <property type="project" value="TreeGrafter"/>
</dbReference>
<dbReference type="FunFam" id="3.40.50.300:FF:001425">
    <property type="entry name" value="Dynamin GTPase, putative"/>
    <property type="match status" value="1"/>
</dbReference>
<dbReference type="GO" id="GO:0006897">
    <property type="term" value="P:endocytosis"/>
    <property type="evidence" value="ECO:0007669"/>
    <property type="project" value="TreeGrafter"/>
</dbReference>
<dbReference type="Proteomes" id="UP000024837">
    <property type="component" value="Unassembled WGS sequence"/>
</dbReference>
<evidence type="ECO:0000259" key="4">
    <source>
        <dbReference type="PROSITE" id="PS51718"/>
    </source>
</evidence>
<dbReference type="InterPro" id="IPR022812">
    <property type="entry name" value="Dynamin"/>
</dbReference>
<dbReference type="AlphaFoldDB" id="W7I9W0"/>
<gene>
    <name evidence="5" type="ORF">DRE_00192</name>
</gene>
<dbReference type="GO" id="GO:0005525">
    <property type="term" value="F:GTP binding"/>
    <property type="evidence" value="ECO:0007669"/>
    <property type="project" value="InterPro"/>
</dbReference>
<dbReference type="GO" id="GO:0008017">
    <property type="term" value="F:microtubule binding"/>
    <property type="evidence" value="ECO:0007669"/>
    <property type="project" value="TreeGrafter"/>
</dbReference>
<dbReference type="PANTHER" id="PTHR11566:SF21">
    <property type="entry name" value="DYNAMIN RELATED PROTEIN 1, ISOFORM A"/>
    <property type="match status" value="1"/>
</dbReference>
<feature type="domain" description="Dynamin-type G" evidence="4">
    <location>
        <begin position="34"/>
        <end position="329"/>
    </location>
</feature>
<dbReference type="Pfam" id="PF01031">
    <property type="entry name" value="Dynamin_M"/>
    <property type="match status" value="1"/>
</dbReference>
<dbReference type="PANTHER" id="PTHR11566">
    <property type="entry name" value="DYNAMIN"/>
    <property type="match status" value="1"/>
</dbReference>
<dbReference type="GO" id="GO:0005739">
    <property type="term" value="C:mitochondrion"/>
    <property type="evidence" value="ECO:0007669"/>
    <property type="project" value="TreeGrafter"/>
</dbReference>
<dbReference type="InterPro" id="IPR027417">
    <property type="entry name" value="P-loop_NTPase"/>
</dbReference>
<dbReference type="SMART" id="SM00053">
    <property type="entry name" value="DYNc"/>
    <property type="match status" value="1"/>
</dbReference>
<evidence type="ECO:0000256" key="2">
    <source>
        <dbReference type="ARBA" id="ARBA00023134"/>
    </source>
</evidence>
<dbReference type="InterPro" id="IPR030381">
    <property type="entry name" value="G_DYNAMIN_dom"/>
</dbReference>
<evidence type="ECO:0000313" key="6">
    <source>
        <dbReference type="Proteomes" id="UP000024837"/>
    </source>
</evidence>
<evidence type="ECO:0000256" key="1">
    <source>
        <dbReference type="ARBA" id="ARBA00022741"/>
    </source>
</evidence>
<dbReference type="GO" id="GO:0000266">
    <property type="term" value="P:mitochondrial fission"/>
    <property type="evidence" value="ECO:0007669"/>
    <property type="project" value="TreeGrafter"/>
</dbReference>
<proteinExistence type="predicted"/>
<dbReference type="InterPro" id="IPR000375">
    <property type="entry name" value="Dynamin_stalk"/>
</dbReference>
<dbReference type="PROSITE" id="PS51718">
    <property type="entry name" value="G_DYNAMIN_2"/>
    <property type="match status" value="1"/>
</dbReference>
<evidence type="ECO:0000313" key="5">
    <source>
        <dbReference type="EMBL" id="EWC48887.1"/>
    </source>
</evidence>
<dbReference type="InterPro" id="IPR001401">
    <property type="entry name" value="Dynamin_GTPase"/>
</dbReference>
<dbReference type="PRINTS" id="PR00195">
    <property type="entry name" value="DYNAMIN"/>
</dbReference>
<dbReference type="HOGENOM" id="CLU_008964_7_2_1"/>
<keyword evidence="1" id="KW-0547">Nucleotide-binding</keyword>
<dbReference type="Gene3D" id="3.40.50.300">
    <property type="entry name" value="P-loop containing nucleotide triphosphate hydrolases"/>
    <property type="match status" value="1"/>
</dbReference>
<protein>
    <recommendedName>
        <fullName evidence="7">GED domain-containing protein</fullName>
    </recommendedName>
</protein>
<dbReference type="InterPro" id="IPR045063">
    <property type="entry name" value="Dynamin_N"/>
</dbReference>
<dbReference type="OrthoDB" id="415706at2759"/>
<feature type="domain" description="GED" evidence="3">
    <location>
        <begin position="615"/>
        <end position="699"/>
    </location>
</feature>
<dbReference type="GO" id="GO:0016559">
    <property type="term" value="P:peroxisome fission"/>
    <property type="evidence" value="ECO:0007669"/>
    <property type="project" value="TreeGrafter"/>
</dbReference>
<dbReference type="CDD" id="cd08771">
    <property type="entry name" value="DLP_1"/>
    <property type="match status" value="1"/>
</dbReference>